<name>A0ABV1LH27_9BURK</name>
<dbReference type="Pfam" id="PF00440">
    <property type="entry name" value="TetR_N"/>
    <property type="match status" value="1"/>
</dbReference>
<keyword evidence="3 5" id="KW-0238">DNA-binding</keyword>
<sequence>MKISREQVAENRQRILEAAARMFRERGFEDVTVAEVMNAAGLTHGAFYGHFTSKDDLIAQALAHVLTPPADGSAPRLPEDLTEFAALYLSAAHRDAPGGACLFSTLGSEAVRASGEARHTLTLSVQSQIGKFSESAPGETADERRQAATGAWAAMIGAVMLARIVDDPALSDQLLADTKAWLDARNTPAAPTTPVCGPS</sequence>
<evidence type="ECO:0000259" key="6">
    <source>
        <dbReference type="PROSITE" id="PS50977"/>
    </source>
</evidence>
<feature type="domain" description="HTH tetR-type" evidence="6">
    <location>
        <begin position="9"/>
        <end position="69"/>
    </location>
</feature>
<keyword evidence="1" id="KW-0678">Repressor</keyword>
<dbReference type="Gene3D" id="1.10.357.10">
    <property type="entry name" value="Tetracycline Repressor, domain 2"/>
    <property type="match status" value="1"/>
</dbReference>
<accession>A0ABV1LH27</accession>
<evidence type="ECO:0000313" key="8">
    <source>
        <dbReference type="Proteomes" id="UP001469089"/>
    </source>
</evidence>
<dbReference type="InterPro" id="IPR001647">
    <property type="entry name" value="HTH_TetR"/>
</dbReference>
<keyword evidence="8" id="KW-1185">Reference proteome</keyword>
<dbReference type="SUPFAM" id="SSF48498">
    <property type="entry name" value="Tetracyclin repressor-like, C-terminal domain"/>
    <property type="match status" value="1"/>
</dbReference>
<protein>
    <submittedName>
        <fullName evidence="7">TetR/AcrR family transcriptional regulator</fullName>
    </submittedName>
</protein>
<proteinExistence type="predicted"/>
<organism evidence="7 8">
    <name type="scientific">Paraburkholderia acidicola</name>
    <dbReference type="NCBI Taxonomy" id="1912599"/>
    <lineage>
        <taxon>Bacteria</taxon>
        <taxon>Pseudomonadati</taxon>
        <taxon>Pseudomonadota</taxon>
        <taxon>Betaproteobacteria</taxon>
        <taxon>Burkholderiales</taxon>
        <taxon>Burkholderiaceae</taxon>
        <taxon>Paraburkholderia</taxon>
    </lineage>
</organism>
<gene>
    <name evidence="7" type="ORF">N0A02_03900</name>
</gene>
<evidence type="ECO:0000256" key="3">
    <source>
        <dbReference type="ARBA" id="ARBA00023125"/>
    </source>
</evidence>
<dbReference type="PROSITE" id="PS50977">
    <property type="entry name" value="HTH_TETR_2"/>
    <property type="match status" value="1"/>
</dbReference>
<dbReference type="PROSITE" id="PS01081">
    <property type="entry name" value="HTH_TETR_1"/>
    <property type="match status" value="1"/>
</dbReference>
<evidence type="ECO:0000256" key="2">
    <source>
        <dbReference type="ARBA" id="ARBA00023015"/>
    </source>
</evidence>
<dbReference type="PANTHER" id="PTHR47506">
    <property type="entry name" value="TRANSCRIPTIONAL REGULATORY PROTEIN"/>
    <property type="match status" value="1"/>
</dbReference>
<dbReference type="Gene3D" id="1.10.10.60">
    <property type="entry name" value="Homeodomain-like"/>
    <property type="match status" value="1"/>
</dbReference>
<dbReference type="PANTHER" id="PTHR47506:SF7">
    <property type="entry name" value="TRANSCRIPTIONAL REGULATORY PROTEIN"/>
    <property type="match status" value="1"/>
</dbReference>
<dbReference type="RefSeq" id="WP_349541322.1">
    <property type="nucleotide sequence ID" value="NZ_JAOALG010000001.1"/>
</dbReference>
<dbReference type="InterPro" id="IPR023772">
    <property type="entry name" value="DNA-bd_HTH_TetR-type_CS"/>
</dbReference>
<dbReference type="InterPro" id="IPR036271">
    <property type="entry name" value="Tet_transcr_reg_TetR-rel_C_sf"/>
</dbReference>
<dbReference type="InterPro" id="IPR009057">
    <property type="entry name" value="Homeodomain-like_sf"/>
</dbReference>
<evidence type="ECO:0000256" key="1">
    <source>
        <dbReference type="ARBA" id="ARBA00022491"/>
    </source>
</evidence>
<keyword evidence="4" id="KW-0804">Transcription</keyword>
<evidence type="ECO:0000256" key="5">
    <source>
        <dbReference type="PROSITE-ProRule" id="PRU00335"/>
    </source>
</evidence>
<evidence type="ECO:0000256" key="4">
    <source>
        <dbReference type="ARBA" id="ARBA00023163"/>
    </source>
</evidence>
<reference evidence="7 8" key="1">
    <citation type="journal article" date="2024" name="Chem. Sci.">
        <title>Discovery of a lagriamide polyketide by integrated genome mining, isotopic labeling, and untargeted metabolomics.</title>
        <authorList>
            <person name="Fergusson C.H."/>
            <person name="Saulog J."/>
            <person name="Paulo B.S."/>
            <person name="Wilson D.M."/>
            <person name="Liu D.Y."/>
            <person name="Morehouse N.J."/>
            <person name="Waterworth S."/>
            <person name="Barkei J."/>
            <person name="Gray C.A."/>
            <person name="Kwan J.C."/>
            <person name="Eustaquio A.S."/>
            <person name="Linington R.G."/>
        </authorList>
    </citation>
    <scope>NUCLEOTIDE SEQUENCE [LARGE SCALE GENOMIC DNA]</scope>
    <source>
        <strain evidence="7 8">RL17-338-BIF-B</strain>
    </source>
</reference>
<feature type="DNA-binding region" description="H-T-H motif" evidence="5">
    <location>
        <begin position="32"/>
        <end position="51"/>
    </location>
</feature>
<keyword evidence="2" id="KW-0805">Transcription regulation</keyword>
<dbReference type="Proteomes" id="UP001469089">
    <property type="component" value="Unassembled WGS sequence"/>
</dbReference>
<dbReference type="PRINTS" id="PR00455">
    <property type="entry name" value="HTHTETR"/>
</dbReference>
<comment type="caution">
    <text evidence="7">The sequence shown here is derived from an EMBL/GenBank/DDBJ whole genome shotgun (WGS) entry which is preliminary data.</text>
</comment>
<dbReference type="SUPFAM" id="SSF46689">
    <property type="entry name" value="Homeodomain-like"/>
    <property type="match status" value="1"/>
</dbReference>
<evidence type="ECO:0000313" key="7">
    <source>
        <dbReference type="EMBL" id="MEQ5838580.1"/>
    </source>
</evidence>
<dbReference type="EMBL" id="JAOALG010000001">
    <property type="protein sequence ID" value="MEQ5838580.1"/>
    <property type="molecule type" value="Genomic_DNA"/>
</dbReference>